<evidence type="ECO:0000256" key="1">
    <source>
        <dbReference type="SAM" id="Coils"/>
    </source>
</evidence>
<reference evidence="3" key="1">
    <citation type="journal article" date="2019" name="Int. J. Syst. Evol. Microbiol.">
        <title>The Global Catalogue of Microorganisms (GCM) 10K type strain sequencing project: providing services to taxonomists for standard genome sequencing and annotation.</title>
        <authorList>
            <consortium name="The Broad Institute Genomics Platform"/>
            <consortium name="The Broad Institute Genome Sequencing Center for Infectious Disease"/>
            <person name="Wu L."/>
            <person name="Ma J."/>
        </authorList>
    </citation>
    <scope>NUCLEOTIDE SEQUENCE [LARGE SCALE GENOMIC DNA]</scope>
    <source>
        <strain evidence="3">JCM 17805</strain>
    </source>
</reference>
<comment type="caution">
    <text evidence="2">The sequence shown here is derived from an EMBL/GenBank/DDBJ whole genome shotgun (WGS) entry which is preliminary data.</text>
</comment>
<dbReference type="RefSeq" id="WP_345197324.1">
    <property type="nucleotide sequence ID" value="NZ_BAABFL010000433.1"/>
</dbReference>
<organism evidence="2 3">
    <name type="scientific">Kistimonas scapharcae</name>
    <dbReference type="NCBI Taxonomy" id="1036133"/>
    <lineage>
        <taxon>Bacteria</taxon>
        <taxon>Pseudomonadati</taxon>
        <taxon>Pseudomonadota</taxon>
        <taxon>Gammaproteobacteria</taxon>
        <taxon>Oceanospirillales</taxon>
        <taxon>Endozoicomonadaceae</taxon>
        <taxon>Kistimonas</taxon>
    </lineage>
</organism>
<proteinExistence type="predicted"/>
<evidence type="ECO:0000313" key="3">
    <source>
        <dbReference type="Proteomes" id="UP001500604"/>
    </source>
</evidence>
<gene>
    <name evidence="2" type="ORF">GCM10023116_33120</name>
</gene>
<dbReference type="EMBL" id="BAABFL010000433">
    <property type="protein sequence ID" value="GAA4651029.1"/>
    <property type="molecule type" value="Genomic_DNA"/>
</dbReference>
<evidence type="ECO:0000313" key="2">
    <source>
        <dbReference type="EMBL" id="GAA4651029.1"/>
    </source>
</evidence>
<keyword evidence="3" id="KW-1185">Reference proteome</keyword>
<dbReference type="Proteomes" id="UP001500604">
    <property type="component" value="Unassembled WGS sequence"/>
</dbReference>
<name>A0ABP8V6I9_9GAMM</name>
<sequence length="114" mass="13692">MAQEMDARNRVNGDDTREVVVLIQEVARILLDERHQLGLRVEKHFRQLEQRLVHLQQLTVPVEDPRSQPSLRFDQLEIRLDEQAERLNRLEKLLFRVEQRFAMLEQLLTQTLVR</sequence>
<accession>A0ABP8V6I9</accession>
<feature type="coiled-coil region" evidence="1">
    <location>
        <begin position="73"/>
        <end position="107"/>
    </location>
</feature>
<keyword evidence="1" id="KW-0175">Coiled coil</keyword>
<protein>
    <submittedName>
        <fullName evidence="2">Uncharacterized protein</fullName>
    </submittedName>
</protein>